<dbReference type="RefSeq" id="WP_422919147.1">
    <property type="nucleotide sequence ID" value="NZ_JAMZEJ010000003.1"/>
</dbReference>
<feature type="transmembrane region" description="Helical" evidence="1">
    <location>
        <begin position="6"/>
        <end position="24"/>
    </location>
</feature>
<dbReference type="EMBL" id="JAMZEJ010000003">
    <property type="protein sequence ID" value="MCQ8240426.1"/>
    <property type="molecule type" value="Genomic_DNA"/>
</dbReference>
<dbReference type="SMART" id="SM00978">
    <property type="entry name" value="Tim44"/>
    <property type="match status" value="1"/>
</dbReference>
<keyword evidence="1" id="KW-1133">Transmembrane helix</keyword>
<reference evidence="3 4" key="1">
    <citation type="submission" date="2022-06" db="EMBL/GenBank/DDBJ databases">
        <title>Rhizosaccharibacter gen. nov. sp. nov. KSS12, endophytic bacteria isolated from sugarcane.</title>
        <authorList>
            <person name="Pitiwittayakul N."/>
        </authorList>
    </citation>
    <scope>NUCLEOTIDE SEQUENCE [LARGE SCALE GENOMIC DNA]</scope>
    <source>
        <strain evidence="3 4">KSS12</strain>
    </source>
</reference>
<organism evidence="3 4">
    <name type="scientific">Rhizosaccharibacter radicis</name>
    <dbReference type="NCBI Taxonomy" id="2782605"/>
    <lineage>
        <taxon>Bacteria</taxon>
        <taxon>Pseudomonadati</taxon>
        <taxon>Pseudomonadota</taxon>
        <taxon>Alphaproteobacteria</taxon>
        <taxon>Acetobacterales</taxon>
        <taxon>Acetobacteraceae</taxon>
        <taxon>Rhizosaccharibacter</taxon>
    </lineage>
</organism>
<dbReference type="InterPro" id="IPR032710">
    <property type="entry name" value="NTF2-like_dom_sf"/>
</dbReference>
<gene>
    <name evidence="3" type="ORF">NFI88_06155</name>
</gene>
<proteinExistence type="predicted"/>
<keyword evidence="1" id="KW-0812">Transmembrane</keyword>
<comment type="caution">
    <text evidence="3">The sequence shown here is derived from an EMBL/GenBank/DDBJ whole genome shotgun (WGS) entry which is preliminary data.</text>
</comment>
<dbReference type="Proteomes" id="UP001524547">
    <property type="component" value="Unassembled WGS sequence"/>
</dbReference>
<dbReference type="Pfam" id="PF04280">
    <property type="entry name" value="Tim44"/>
    <property type="match status" value="1"/>
</dbReference>
<dbReference type="InterPro" id="IPR007379">
    <property type="entry name" value="Tim44-like_dom"/>
</dbReference>
<sequence>MHFNAGNFPVDIVLFGLIALFLVLRLRSILGKRTGLERPAVMPGPRPVPVGPVVDTRAEPVPPPTAHEIPEPSSAVGQVLNRIRDHERGFDPAEFLRGAEAAFRRIVTAYAAGDRATLRDSLTPEAFSAFDGAIAAREAEGQTQRSEIRSINQAQLLDATLVEGGEPGGRWRASIDVRFVSDQISLLLGRDGQPVSGADAVTELADLWTFERLLGAPKGTEPGWRLAAARSA</sequence>
<keyword evidence="4" id="KW-1185">Reference proteome</keyword>
<protein>
    <submittedName>
        <fullName evidence="3">Tim44/TimA family putative adaptor protein</fullName>
    </submittedName>
</protein>
<dbReference type="Gene3D" id="3.10.450.240">
    <property type="match status" value="1"/>
</dbReference>
<name>A0ABT1VVR0_9PROT</name>
<feature type="domain" description="Tim44-like" evidence="2">
    <location>
        <begin position="76"/>
        <end position="231"/>
    </location>
</feature>
<dbReference type="SUPFAM" id="SSF54427">
    <property type="entry name" value="NTF2-like"/>
    <property type="match status" value="1"/>
</dbReference>
<evidence type="ECO:0000313" key="3">
    <source>
        <dbReference type="EMBL" id="MCQ8240426.1"/>
    </source>
</evidence>
<evidence type="ECO:0000313" key="4">
    <source>
        <dbReference type="Proteomes" id="UP001524547"/>
    </source>
</evidence>
<dbReference type="NCBIfam" id="NF033779">
    <property type="entry name" value="Tim44_TimA_adap"/>
    <property type="match status" value="1"/>
</dbReference>
<keyword evidence="1" id="KW-0472">Membrane</keyword>
<evidence type="ECO:0000256" key="1">
    <source>
        <dbReference type="SAM" id="Phobius"/>
    </source>
</evidence>
<evidence type="ECO:0000259" key="2">
    <source>
        <dbReference type="SMART" id="SM00978"/>
    </source>
</evidence>
<accession>A0ABT1VVR0</accession>